<accession>A0A2J6QLX7</accession>
<organism evidence="1 2">
    <name type="scientific">Hyaloscypha hepaticicola</name>
    <dbReference type="NCBI Taxonomy" id="2082293"/>
    <lineage>
        <taxon>Eukaryota</taxon>
        <taxon>Fungi</taxon>
        <taxon>Dikarya</taxon>
        <taxon>Ascomycota</taxon>
        <taxon>Pezizomycotina</taxon>
        <taxon>Leotiomycetes</taxon>
        <taxon>Helotiales</taxon>
        <taxon>Hyaloscyphaceae</taxon>
        <taxon>Hyaloscypha</taxon>
    </lineage>
</organism>
<evidence type="ECO:0000313" key="2">
    <source>
        <dbReference type="Proteomes" id="UP000235672"/>
    </source>
</evidence>
<keyword evidence="2" id="KW-1185">Reference proteome</keyword>
<gene>
    <name evidence="1" type="ORF">NA56DRAFT_697437</name>
</gene>
<proteinExistence type="predicted"/>
<name>A0A2J6QLX7_9HELO</name>
<dbReference type="Proteomes" id="UP000235672">
    <property type="component" value="Unassembled WGS sequence"/>
</dbReference>
<sequence length="194" mass="20844">MVQSSGGGGWGWDIEGDARVAGIRQLEALPGRHTVLLGFADGLWLPFSALPTSTNQHLLTSCHRFVAVSIRLLSRSRVEPIDVSLDCGSLGSTGAPAGKTSDRHKHGLRSILFEGAHRDSKAPAASCDLDYTAKIEEMLALRFAEDKGSAAHQRAWLRVPEAGAKLVPILDPFGLLSVLHEKNVLTIVDLSVFD</sequence>
<protein>
    <submittedName>
        <fullName evidence="1">Uncharacterized protein</fullName>
    </submittedName>
</protein>
<dbReference type="EMBL" id="KZ613466">
    <property type="protein sequence ID" value="PMD27260.1"/>
    <property type="molecule type" value="Genomic_DNA"/>
</dbReference>
<evidence type="ECO:0000313" key="1">
    <source>
        <dbReference type="EMBL" id="PMD27260.1"/>
    </source>
</evidence>
<dbReference type="AlphaFoldDB" id="A0A2J6QLX7"/>
<reference evidence="1 2" key="1">
    <citation type="submission" date="2016-05" db="EMBL/GenBank/DDBJ databases">
        <title>A degradative enzymes factory behind the ericoid mycorrhizal symbiosis.</title>
        <authorList>
            <consortium name="DOE Joint Genome Institute"/>
            <person name="Martino E."/>
            <person name="Morin E."/>
            <person name="Grelet G."/>
            <person name="Kuo A."/>
            <person name="Kohler A."/>
            <person name="Daghino S."/>
            <person name="Barry K."/>
            <person name="Choi C."/>
            <person name="Cichocki N."/>
            <person name="Clum A."/>
            <person name="Copeland A."/>
            <person name="Hainaut M."/>
            <person name="Haridas S."/>
            <person name="Labutti K."/>
            <person name="Lindquist E."/>
            <person name="Lipzen A."/>
            <person name="Khouja H.-R."/>
            <person name="Murat C."/>
            <person name="Ohm R."/>
            <person name="Olson A."/>
            <person name="Spatafora J."/>
            <person name="Veneault-Fourrey C."/>
            <person name="Henrissat B."/>
            <person name="Grigoriev I."/>
            <person name="Martin F."/>
            <person name="Perotto S."/>
        </authorList>
    </citation>
    <scope>NUCLEOTIDE SEQUENCE [LARGE SCALE GENOMIC DNA]</scope>
    <source>
        <strain evidence="1 2">UAMH 7357</strain>
    </source>
</reference>